<dbReference type="Proteomes" id="UP000280791">
    <property type="component" value="Unassembled WGS sequence"/>
</dbReference>
<keyword evidence="1" id="KW-0812">Transmembrane</keyword>
<comment type="caution">
    <text evidence="2">The sequence shown here is derived from an EMBL/GenBank/DDBJ whole genome shotgun (WGS) entry which is preliminary data.</text>
</comment>
<evidence type="ECO:0000313" key="2">
    <source>
        <dbReference type="EMBL" id="RLJ90685.1"/>
    </source>
</evidence>
<keyword evidence="1" id="KW-1133">Transmembrane helix</keyword>
<keyword evidence="3" id="KW-1185">Reference proteome</keyword>
<dbReference type="EMBL" id="RCCP01000001">
    <property type="protein sequence ID" value="RLJ90685.1"/>
    <property type="molecule type" value="Genomic_DNA"/>
</dbReference>
<protein>
    <submittedName>
        <fullName evidence="2">Uncharacterized protein</fullName>
    </submittedName>
</protein>
<evidence type="ECO:0000313" key="3">
    <source>
        <dbReference type="Proteomes" id="UP000280791"/>
    </source>
</evidence>
<organism evidence="2 3">
    <name type="scientific">Planococcus citreus</name>
    <dbReference type="NCBI Taxonomy" id="1373"/>
    <lineage>
        <taxon>Bacteria</taxon>
        <taxon>Bacillati</taxon>
        <taxon>Bacillota</taxon>
        <taxon>Bacilli</taxon>
        <taxon>Bacillales</taxon>
        <taxon>Caryophanaceae</taxon>
        <taxon>Planococcus</taxon>
    </lineage>
</organism>
<feature type="transmembrane region" description="Helical" evidence="1">
    <location>
        <begin position="38"/>
        <end position="62"/>
    </location>
</feature>
<dbReference type="RefSeq" id="WP_121298174.1">
    <property type="nucleotide sequence ID" value="NZ_QBEW01000081.1"/>
</dbReference>
<evidence type="ECO:0000256" key="1">
    <source>
        <dbReference type="SAM" id="Phobius"/>
    </source>
</evidence>
<reference evidence="2 3" key="1">
    <citation type="submission" date="2018-10" db="EMBL/GenBank/DDBJ databases">
        <title>Genomic Encyclopedia of Type Strains, Phase IV (KMG-IV): sequencing the most valuable type-strain genomes for metagenomic binning, comparative biology and taxonomic classification.</title>
        <authorList>
            <person name="Goeker M."/>
        </authorList>
    </citation>
    <scope>NUCLEOTIDE SEQUENCE [LARGE SCALE GENOMIC DNA]</scope>
    <source>
        <strain evidence="2 3">DSM 20549</strain>
    </source>
</reference>
<gene>
    <name evidence="2" type="ORF">DFR62_0832</name>
</gene>
<dbReference type="AlphaFoldDB" id="A0A497YKF9"/>
<sequence>MNLGVFGVRKGGYYVEESEIGYGKVTERKEMWRIEIPIVMYILFVGAALIMGALSAIIFMTIYRKNKRAGLLVGSLFLLWFAYQMFTLSNISASLAVTVFVVYLFYGIAAYRKLKAEGSLA</sequence>
<dbReference type="OrthoDB" id="2429142at2"/>
<keyword evidence="1" id="KW-0472">Membrane</keyword>
<name>A0A497YKF9_9BACL</name>
<proteinExistence type="predicted"/>
<feature type="transmembrane region" description="Helical" evidence="1">
    <location>
        <begin position="92"/>
        <end position="111"/>
    </location>
</feature>
<accession>A0A497YKF9</accession>